<dbReference type="InterPro" id="IPR011333">
    <property type="entry name" value="SKP1/BTB/POZ_sf"/>
</dbReference>
<dbReference type="InterPro" id="IPR002083">
    <property type="entry name" value="MATH/TRAF_dom"/>
</dbReference>
<name>A0AAE9AAE6_CAEBR</name>
<protein>
    <recommendedName>
        <fullName evidence="6">BTB domain-containing protein</fullName>
    </recommendedName>
</protein>
<evidence type="ECO:0000313" key="5">
    <source>
        <dbReference type="Proteomes" id="UP000827892"/>
    </source>
</evidence>
<sequence>MANNEQGEIEPKTSEKNEVLEELNSHKQKFDEITEKLRSVEESVSKISILSNFQNQSNTELKREKRFVLKHEFKNVANLREGDSMKSKKQEHFNAKWNMGLKRYESHVEFYLYCEPVAPVDKWTVETKLKFRMMVNHYDEVSKTTLHSFGDEYNFGNSSNLDFVHSDQSLKDWIEIYKSLIVNDPSRRSEWERVLKETQSLLKKRLGGNDYFLWEDVEYYMIDDILTFQVEVKILKMTGFEKEKIRSFDESQKDFSDVILMVKETKFYVLKKYLALHSSYFNSLFFGQFDECQKNEIELKDIDPDDFQNFLELIYGESSFDDDTVPGILHLADMYDVPMVIRRCEEFLLKNSQKTKVQKLQLSLRFNLENLKSKCLSEIATIPDIRSIIAADFPEMDLITCQALLRKSIEFSNE</sequence>
<feature type="domain" description="BTB" evidence="3">
    <location>
        <begin position="256"/>
        <end position="352"/>
    </location>
</feature>
<feature type="region of interest" description="Disordered" evidence="1">
    <location>
        <begin position="1"/>
        <end position="25"/>
    </location>
</feature>
<gene>
    <name evidence="4" type="ORF">L3Y34_009537</name>
</gene>
<dbReference type="PANTHER" id="PTHR22743">
    <property type="entry name" value="MEPRIN/TRAF-LIKE MATH FAMILY-C.ELEGANS"/>
    <property type="match status" value="1"/>
</dbReference>
<evidence type="ECO:0000259" key="2">
    <source>
        <dbReference type="SMART" id="SM00061"/>
    </source>
</evidence>
<dbReference type="PANTHER" id="PTHR22743:SF165">
    <property type="entry name" value="BTB AND MATH DOMAIN CONTAINING-RELATED"/>
    <property type="match status" value="1"/>
</dbReference>
<evidence type="ECO:0000256" key="1">
    <source>
        <dbReference type="SAM" id="MobiDB-lite"/>
    </source>
</evidence>
<dbReference type="Gene3D" id="3.30.710.10">
    <property type="entry name" value="Potassium Channel Kv1.1, Chain A"/>
    <property type="match status" value="1"/>
</dbReference>
<dbReference type="SUPFAM" id="SSF49599">
    <property type="entry name" value="TRAF domain-like"/>
    <property type="match status" value="1"/>
</dbReference>
<evidence type="ECO:0008006" key="6">
    <source>
        <dbReference type="Google" id="ProtNLM"/>
    </source>
</evidence>
<dbReference type="CDD" id="cd00121">
    <property type="entry name" value="MATH"/>
    <property type="match status" value="1"/>
</dbReference>
<dbReference type="SUPFAM" id="SSF54695">
    <property type="entry name" value="POZ domain"/>
    <property type="match status" value="1"/>
</dbReference>
<proteinExistence type="predicted"/>
<dbReference type="InterPro" id="IPR008974">
    <property type="entry name" value="TRAF-like"/>
</dbReference>
<dbReference type="Proteomes" id="UP000827892">
    <property type="component" value="Chromosome V"/>
</dbReference>
<dbReference type="AlphaFoldDB" id="A0AAE9AAE6"/>
<feature type="compositionally biased region" description="Basic and acidic residues" evidence="1">
    <location>
        <begin position="9"/>
        <end position="25"/>
    </location>
</feature>
<dbReference type="EMBL" id="CP090895">
    <property type="protein sequence ID" value="ULT91919.1"/>
    <property type="molecule type" value="Genomic_DNA"/>
</dbReference>
<dbReference type="InterPro" id="IPR000210">
    <property type="entry name" value="BTB/POZ_dom"/>
</dbReference>
<accession>A0AAE9AAE6</accession>
<dbReference type="Pfam" id="PF00651">
    <property type="entry name" value="BTB"/>
    <property type="match status" value="1"/>
</dbReference>
<feature type="domain" description="MATH" evidence="2">
    <location>
        <begin position="68"/>
        <end position="164"/>
    </location>
</feature>
<evidence type="ECO:0000313" key="4">
    <source>
        <dbReference type="EMBL" id="ULT91919.1"/>
    </source>
</evidence>
<dbReference type="Pfam" id="PF00917">
    <property type="entry name" value="MATH"/>
    <property type="match status" value="1"/>
</dbReference>
<dbReference type="InterPro" id="IPR052664">
    <property type="entry name" value="BTB-MATH_domain_protein"/>
</dbReference>
<dbReference type="SMART" id="SM00225">
    <property type="entry name" value="BTB"/>
    <property type="match status" value="1"/>
</dbReference>
<organism evidence="4 5">
    <name type="scientific">Caenorhabditis briggsae</name>
    <dbReference type="NCBI Taxonomy" id="6238"/>
    <lineage>
        <taxon>Eukaryota</taxon>
        <taxon>Metazoa</taxon>
        <taxon>Ecdysozoa</taxon>
        <taxon>Nematoda</taxon>
        <taxon>Chromadorea</taxon>
        <taxon>Rhabditida</taxon>
        <taxon>Rhabditina</taxon>
        <taxon>Rhabditomorpha</taxon>
        <taxon>Rhabditoidea</taxon>
        <taxon>Rhabditidae</taxon>
        <taxon>Peloderinae</taxon>
        <taxon>Caenorhabditis</taxon>
    </lineage>
</organism>
<reference evidence="4 5" key="1">
    <citation type="submission" date="2022-02" db="EMBL/GenBank/DDBJ databases">
        <title>Chromosome-level reference genomes for two strains of Caenorhabditis briggsae: an improved platform for comparative genomics.</title>
        <authorList>
            <person name="Stevens L."/>
            <person name="Andersen E.C."/>
        </authorList>
    </citation>
    <scope>NUCLEOTIDE SEQUENCE [LARGE SCALE GENOMIC DNA]</scope>
    <source>
        <strain evidence="4">QX1410_ONT</strain>
        <tissue evidence="4">Whole-organism</tissue>
    </source>
</reference>
<dbReference type="Gene3D" id="2.60.210.10">
    <property type="entry name" value="Apoptosis, Tumor Necrosis Factor Receptor Associated Protein 2, Chain A"/>
    <property type="match status" value="1"/>
</dbReference>
<dbReference type="CDD" id="cd18186">
    <property type="entry name" value="BTB_POZ_ZBTB_KLHL-like"/>
    <property type="match status" value="1"/>
</dbReference>
<evidence type="ECO:0000259" key="3">
    <source>
        <dbReference type="SMART" id="SM00225"/>
    </source>
</evidence>
<dbReference type="SMART" id="SM00061">
    <property type="entry name" value="MATH"/>
    <property type="match status" value="1"/>
</dbReference>